<proteinExistence type="predicted"/>
<dbReference type="PANTHER" id="PTHR21485">
    <property type="entry name" value="HAD SUPERFAMILY MEMBERS CMAS AND KDSC"/>
    <property type="match status" value="1"/>
</dbReference>
<dbReference type="InterPro" id="IPR050793">
    <property type="entry name" value="CMP-NeuNAc_synthase"/>
</dbReference>
<dbReference type="Pfam" id="PF02348">
    <property type="entry name" value="CTP_transf_3"/>
    <property type="match status" value="1"/>
</dbReference>
<dbReference type="AlphaFoldDB" id="A0A1H3XXF9"/>
<protein>
    <submittedName>
        <fullName evidence="1">N-acylneuraminate cytidylyltransferase</fullName>
    </submittedName>
</protein>
<dbReference type="OrthoDB" id="9805604at2"/>
<organism evidence="1 2">
    <name type="scientific">Chitinophaga terrae</name>
    <name type="common">ex Kim and Jung 2007</name>
    <dbReference type="NCBI Taxonomy" id="408074"/>
    <lineage>
        <taxon>Bacteria</taxon>
        <taxon>Pseudomonadati</taxon>
        <taxon>Bacteroidota</taxon>
        <taxon>Chitinophagia</taxon>
        <taxon>Chitinophagales</taxon>
        <taxon>Chitinophagaceae</taxon>
        <taxon>Chitinophaga</taxon>
    </lineage>
</organism>
<accession>A0A1H3XXF9</accession>
<dbReference type="Gene3D" id="3.90.550.10">
    <property type="entry name" value="Spore Coat Polysaccharide Biosynthesis Protein SpsA, Chain A"/>
    <property type="match status" value="1"/>
</dbReference>
<gene>
    <name evidence="1" type="ORF">SAMN05660909_00554</name>
</gene>
<dbReference type="InterPro" id="IPR029044">
    <property type="entry name" value="Nucleotide-diphossugar_trans"/>
</dbReference>
<reference evidence="2" key="1">
    <citation type="submission" date="2016-10" db="EMBL/GenBank/DDBJ databases">
        <authorList>
            <person name="Varghese N."/>
            <person name="Submissions S."/>
        </authorList>
    </citation>
    <scope>NUCLEOTIDE SEQUENCE [LARGE SCALE GENOMIC DNA]</scope>
    <source>
        <strain evidence="2">DSM 23920</strain>
    </source>
</reference>
<name>A0A1H3XXF9_9BACT</name>
<dbReference type="InterPro" id="IPR003329">
    <property type="entry name" value="Cytidylyl_trans"/>
</dbReference>
<dbReference type="RefSeq" id="WP_089758459.1">
    <property type="nucleotide sequence ID" value="NZ_BKAT01000010.1"/>
</dbReference>
<dbReference type="GO" id="GO:0008781">
    <property type="term" value="F:N-acylneuraminate cytidylyltransferase activity"/>
    <property type="evidence" value="ECO:0007669"/>
    <property type="project" value="TreeGrafter"/>
</dbReference>
<dbReference type="STRING" id="408074.SAMN05660909_00554"/>
<dbReference type="EMBL" id="FNRL01000002">
    <property type="protein sequence ID" value="SEA04003.1"/>
    <property type="molecule type" value="Genomic_DNA"/>
</dbReference>
<keyword evidence="1" id="KW-0548">Nucleotidyltransferase</keyword>
<dbReference type="CDD" id="cd02513">
    <property type="entry name" value="CMP-NeuAc_Synthase"/>
    <property type="match status" value="1"/>
</dbReference>
<sequence length="230" mass="25941">MDTLVLIPARGGSKGIPRKNVKMLGGKPLIQYSIDIAKMLFSDDDICVSTDSEEIKDVVESNGLKVPFMRPNSLAADTSGMSEVVTHAIRHFENLGRYYKHVLLLQPTSPFRTLTQLQDILSCRESNPGMIVGVTETNANPYYVLFEEDKAGFLQKSKQANFVRRQDCPVVWQINGSLYLIDVQKLKQEGAMGLLMKKKFIMDELSLVDIDSPLDWMFAEYLIEKGFVKN</sequence>
<evidence type="ECO:0000313" key="2">
    <source>
        <dbReference type="Proteomes" id="UP000199656"/>
    </source>
</evidence>
<dbReference type="SUPFAM" id="SSF53448">
    <property type="entry name" value="Nucleotide-diphospho-sugar transferases"/>
    <property type="match status" value="1"/>
</dbReference>
<evidence type="ECO:0000313" key="1">
    <source>
        <dbReference type="EMBL" id="SEA04003.1"/>
    </source>
</evidence>
<keyword evidence="1" id="KW-0808">Transferase</keyword>
<dbReference type="Proteomes" id="UP000199656">
    <property type="component" value="Unassembled WGS sequence"/>
</dbReference>
<keyword evidence="2" id="KW-1185">Reference proteome</keyword>
<dbReference type="PANTHER" id="PTHR21485:SF6">
    <property type="entry name" value="N-ACYLNEURAMINATE CYTIDYLYLTRANSFERASE-RELATED"/>
    <property type="match status" value="1"/>
</dbReference>